<evidence type="ECO:0000313" key="2">
    <source>
        <dbReference type="EMBL" id="QEV35387.1"/>
    </source>
</evidence>
<proteinExistence type="predicted"/>
<gene>
    <name evidence="2" type="ORF">CP977_27100</name>
</gene>
<accession>A0ABX6BJ94</accession>
<feature type="region of interest" description="Disordered" evidence="1">
    <location>
        <begin position="50"/>
        <end position="76"/>
    </location>
</feature>
<protein>
    <recommendedName>
        <fullName evidence="4">MbtH family protein</fullName>
    </recommendedName>
</protein>
<dbReference type="Proteomes" id="UP000326029">
    <property type="component" value="Chromosome"/>
</dbReference>
<evidence type="ECO:0000256" key="1">
    <source>
        <dbReference type="SAM" id="MobiDB-lite"/>
    </source>
</evidence>
<evidence type="ECO:0008006" key="4">
    <source>
        <dbReference type="Google" id="ProtNLM"/>
    </source>
</evidence>
<keyword evidence="3" id="KW-1185">Reference proteome</keyword>
<dbReference type="EMBL" id="CP023693">
    <property type="protein sequence ID" value="QEV35387.1"/>
    <property type="molecule type" value="Genomic_DNA"/>
</dbReference>
<reference evidence="2 3" key="1">
    <citation type="submission" date="2017-09" db="EMBL/GenBank/DDBJ databases">
        <authorList>
            <person name="Lee N."/>
            <person name="Cho B.-K."/>
        </authorList>
    </citation>
    <scope>NUCLEOTIDE SEQUENCE [LARGE SCALE GENOMIC DNA]</scope>
    <source>
        <strain evidence="2 3">ATCC 19740</strain>
    </source>
</reference>
<sequence length="76" mass="8532">MVPPFPGENGEVSVHRLSFESTRRRWAPANSFMFSVTAPRRTWACVLGHTPREQHMNKTRAGRLPGPTAPPDHPIT</sequence>
<feature type="compositionally biased region" description="Pro residues" evidence="1">
    <location>
        <begin position="67"/>
        <end position="76"/>
    </location>
</feature>
<organism evidence="2 3">
    <name type="scientific">Streptomyces cinereoruber</name>
    <dbReference type="NCBI Taxonomy" id="67260"/>
    <lineage>
        <taxon>Bacteria</taxon>
        <taxon>Bacillati</taxon>
        <taxon>Actinomycetota</taxon>
        <taxon>Actinomycetes</taxon>
        <taxon>Kitasatosporales</taxon>
        <taxon>Streptomycetaceae</taxon>
        <taxon>Streptomyces</taxon>
    </lineage>
</organism>
<name>A0ABX6BJ94_9ACTN</name>
<evidence type="ECO:0000313" key="3">
    <source>
        <dbReference type="Proteomes" id="UP000326029"/>
    </source>
</evidence>